<dbReference type="Pfam" id="PF10702">
    <property type="entry name" value="DUF2507"/>
    <property type="match status" value="1"/>
</dbReference>
<protein>
    <submittedName>
        <fullName evidence="1">YslB family protein</fullName>
    </submittedName>
</protein>
<evidence type="ECO:0000313" key="1">
    <source>
        <dbReference type="EMBL" id="MFD2618095.1"/>
    </source>
</evidence>
<proteinExistence type="predicted"/>
<accession>A0ABW5PT22</accession>
<keyword evidence="2" id="KW-1185">Reference proteome</keyword>
<gene>
    <name evidence="1" type="ORF">ACFSTF_12325</name>
</gene>
<dbReference type="Gene3D" id="3.30.1380.20">
    <property type="entry name" value="Trafficking protein particle complex subunit 3"/>
    <property type="match status" value="1"/>
</dbReference>
<dbReference type="InterPro" id="IPR024096">
    <property type="entry name" value="NO_sig/Golgi_transp_ligand-bd"/>
</dbReference>
<dbReference type="Proteomes" id="UP001597458">
    <property type="component" value="Unassembled WGS sequence"/>
</dbReference>
<comment type="caution">
    <text evidence="1">The sequence shown here is derived from an EMBL/GenBank/DDBJ whole genome shotgun (WGS) entry which is preliminary data.</text>
</comment>
<dbReference type="RefSeq" id="WP_141190116.1">
    <property type="nucleotide sequence ID" value="NZ_JBHUMR010000014.1"/>
</dbReference>
<sequence length="155" mass="18112">MKKKYSQPKPEHYSNTQIPAFGYELLRSALLPEILGEEMTMILYWSGRNLARRYPLSTIDELIHFFDQAGWGRLELIEKAKSKMTFHLQSALIQSRIKDNPEIPFTLESGFLAEQIQTQQGFITETYSEIKNGKDKKVIFLVRWDNKDRIVPTDD</sequence>
<organism evidence="1 2">
    <name type="scientific">Terrilactibacillus laevilacticus</name>
    <dbReference type="NCBI Taxonomy" id="1380157"/>
    <lineage>
        <taxon>Bacteria</taxon>
        <taxon>Bacillati</taxon>
        <taxon>Bacillota</taxon>
        <taxon>Bacilli</taxon>
        <taxon>Bacillales</taxon>
        <taxon>Bacillaceae</taxon>
        <taxon>Terrilactibacillus</taxon>
    </lineage>
</organism>
<name>A0ABW5PT22_9BACI</name>
<reference evidence="2" key="1">
    <citation type="journal article" date="2019" name="Int. J. Syst. Evol. Microbiol.">
        <title>The Global Catalogue of Microorganisms (GCM) 10K type strain sequencing project: providing services to taxonomists for standard genome sequencing and annotation.</title>
        <authorList>
            <consortium name="The Broad Institute Genomics Platform"/>
            <consortium name="The Broad Institute Genome Sequencing Center for Infectious Disease"/>
            <person name="Wu L."/>
            <person name="Ma J."/>
        </authorList>
    </citation>
    <scope>NUCLEOTIDE SEQUENCE [LARGE SCALE GENOMIC DNA]</scope>
    <source>
        <strain evidence="2">TISTR 2241</strain>
    </source>
</reference>
<dbReference type="EMBL" id="JBHUMR010000014">
    <property type="protein sequence ID" value="MFD2618095.1"/>
    <property type="molecule type" value="Genomic_DNA"/>
</dbReference>
<dbReference type="SUPFAM" id="SSF111126">
    <property type="entry name" value="Ligand-binding domain in the NO signalling and Golgi transport"/>
    <property type="match status" value="1"/>
</dbReference>
<evidence type="ECO:0000313" key="2">
    <source>
        <dbReference type="Proteomes" id="UP001597458"/>
    </source>
</evidence>
<dbReference type="InterPro" id="IPR019642">
    <property type="entry name" value="DUF2507"/>
</dbReference>